<dbReference type="OrthoDB" id="9808348at2"/>
<evidence type="ECO:0000256" key="6">
    <source>
        <dbReference type="HAMAP-Rule" id="MF_00050"/>
    </source>
</evidence>
<dbReference type="Proteomes" id="UP000094501">
    <property type="component" value="Unassembled WGS sequence"/>
</dbReference>
<dbReference type="Gene3D" id="1.10.286.20">
    <property type="match status" value="1"/>
</dbReference>
<evidence type="ECO:0000313" key="10">
    <source>
        <dbReference type="EMBL" id="ODS00896.1"/>
    </source>
</evidence>
<dbReference type="Pfam" id="PF00889">
    <property type="entry name" value="EF_TS"/>
    <property type="match status" value="1"/>
</dbReference>
<evidence type="ECO:0000256" key="2">
    <source>
        <dbReference type="ARBA" id="ARBA00016956"/>
    </source>
</evidence>
<dbReference type="PANTHER" id="PTHR11741">
    <property type="entry name" value="ELONGATION FACTOR TS"/>
    <property type="match status" value="1"/>
</dbReference>
<feature type="region of interest" description="Involved in Mg(2+) ion dislocation from EF-Tu" evidence="6">
    <location>
        <begin position="80"/>
        <end position="83"/>
    </location>
</feature>
<dbReference type="SUPFAM" id="SSF54713">
    <property type="entry name" value="Elongation factor Ts (EF-Ts), dimerisation domain"/>
    <property type="match status" value="2"/>
</dbReference>
<evidence type="ECO:0000256" key="5">
    <source>
        <dbReference type="ARBA" id="ARBA00022917"/>
    </source>
</evidence>
<dbReference type="GO" id="GO:0003746">
    <property type="term" value="F:translation elongation factor activity"/>
    <property type="evidence" value="ECO:0007669"/>
    <property type="project" value="UniProtKB-UniRule"/>
</dbReference>
<keyword evidence="11" id="KW-1185">Reference proteome</keyword>
<dbReference type="SUPFAM" id="SSF46934">
    <property type="entry name" value="UBA-like"/>
    <property type="match status" value="1"/>
</dbReference>
<evidence type="ECO:0000256" key="8">
    <source>
        <dbReference type="RuleBase" id="RU000643"/>
    </source>
</evidence>
<dbReference type="HAMAP" id="MF_00050">
    <property type="entry name" value="EF_Ts"/>
    <property type="match status" value="1"/>
</dbReference>
<dbReference type="Gene3D" id="3.30.479.20">
    <property type="entry name" value="Elongation factor Ts, dimerisation domain"/>
    <property type="match status" value="2"/>
</dbReference>
<dbReference type="InterPro" id="IPR014039">
    <property type="entry name" value="Transl_elong_EFTs/EF1B_dimer"/>
</dbReference>
<evidence type="ECO:0000256" key="4">
    <source>
        <dbReference type="ARBA" id="ARBA00022768"/>
    </source>
</evidence>
<feature type="domain" description="Translation elongation factor EFTs/EF1B dimerisation" evidence="9">
    <location>
        <begin position="71"/>
        <end position="289"/>
    </location>
</feature>
<name>A0A1E3W554_9HYPH</name>
<dbReference type="CDD" id="cd14275">
    <property type="entry name" value="UBA_EF-Ts"/>
    <property type="match status" value="1"/>
</dbReference>
<evidence type="ECO:0000256" key="3">
    <source>
        <dbReference type="ARBA" id="ARBA00022490"/>
    </source>
</evidence>
<gene>
    <name evidence="6" type="primary">tsf</name>
    <name evidence="10" type="ORF">AUC68_13240</name>
</gene>
<evidence type="ECO:0000256" key="7">
    <source>
        <dbReference type="RuleBase" id="RU000642"/>
    </source>
</evidence>
<protein>
    <recommendedName>
        <fullName evidence="2 6">Elongation factor Ts</fullName>
        <shortName evidence="6">EF-Ts</shortName>
    </recommendedName>
</protein>
<comment type="subcellular location">
    <subcellularLocation>
        <location evidence="6 8">Cytoplasm</location>
    </subcellularLocation>
</comment>
<comment type="similarity">
    <text evidence="1 6 7">Belongs to the EF-Ts family.</text>
</comment>
<comment type="function">
    <text evidence="6 7">Associates with the EF-Tu.GDP complex and induces the exchange of GDP to GTP. It remains bound to the aminoacyl-tRNA.EF-Tu.GTP complex up to the GTP hydrolysis stage on the ribosome.</text>
</comment>
<dbReference type="RefSeq" id="WP_069436161.1">
    <property type="nucleotide sequence ID" value="NZ_LPWG01000003.1"/>
</dbReference>
<dbReference type="InterPro" id="IPR018101">
    <property type="entry name" value="Transl_elong_Ts_CS"/>
</dbReference>
<dbReference type="InterPro" id="IPR001816">
    <property type="entry name" value="Transl_elong_EFTs/EF1B"/>
</dbReference>
<evidence type="ECO:0000259" key="9">
    <source>
        <dbReference type="Pfam" id="PF00889"/>
    </source>
</evidence>
<evidence type="ECO:0000256" key="1">
    <source>
        <dbReference type="ARBA" id="ARBA00005532"/>
    </source>
</evidence>
<dbReference type="PROSITE" id="PS01127">
    <property type="entry name" value="EF_TS_2"/>
    <property type="match status" value="1"/>
</dbReference>
<dbReference type="NCBIfam" id="TIGR00116">
    <property type="entry name" value="tsf"/>
    <property type="match status" value="1"/>
</dbReference>
<dbReference type="STRING" id="1774968.AUC68_13240"/>
<dbReference type="AlphaFoldDB" id="A0A1E3W554"/>
<keyword evidence="5 6" id="KW-0648">Protein biosynthesis</keyword>
<evidence type="ECO:0000313" key="11">
    <source>
        <dbReference type="Proteomes" id="UP000094501"/>
    </source>
</evidence>
<keyword evidence="4 6" id="KW-0251">Elongation factor</keyword>
<dbReference type="FunFam" id="1.10.286.20:FF:000001">
    <property type="entry name" value="Elongation factor Ts"/>
    <property type="match status" value="1"/>
</dbReference>
<dbReference type="FunFam" id="1.10.8.10:FF:000001">
    <property type="entry name" value="Elongation factor Ts"/>
    <property type="match status" value="1"/>
</dbReference>
<dbReference type="InterPro" id="IPR009060">
    <property type="entry name" value="UBA-like_sf"/>
</dbReference>
<sequence length="309" mass="32383">MATITAAMVKELRETTGAGMMDCKAALQENDGDMEAAVDWLRAKGLAKAAKKAGRVAAEGLIGLAETGSDAALVEVNSETDFVARNPTFQDMVNAISNSAIKAKGDIEKLGAEAYADGGSTVAETLKEMVGSIGENMTLRRTAHLGADNGVVATYMHNQAAPGLGKIGVIVALESTGDPEAVKAFGKQVAMHIAATNPQAIDTDSLDPELVERERTVLTEQAKESGKPEAVIEKMVEGRLRKFYEEVVLLKQPFVHDPDNTVAKAMEAAAKDAGAPIKITGFYRFALGEGIEKDESDFAAEVAAAASGA</sequence>
<dbReference type="EMBL" id="LPWG01000003">
    <property type="protein sequence ID" value="ODS00896.1"/>
    <property type="molecule type" value="Genomic_DNA"/>
</dbReference>
<dbReference type="PANTHER" id="PTHR11741:SF0">
    <property type="entry name" value="ELONGATION FACTOR TS, MITOCHONDRIAL"/>
    <property type="match status" value="1"/>
</dbReference>
<dbReference type="GO" id="GO:0005737">
    <property type="term" value="C:cytoplasm"/>
    <property type="evidence" value="ECO:0007669"/>
    <property type="project" value="UniProtKB-SubCell"/>
</dbReference>
<dbReference type="InterPro" id="IPR036402">
    <property type="entry name" value="EF-Ts_dimer_sf"/>
</dbReference>
<accession>A0A1E3W554</accession>
<comment type="caution">
    <text evidence="10">The sequence shown here is derived from an EMBL/GenBank/DDBJ whole genome shotgun (WGS) entry which is preliminary data.</text>
</comment>
<proteinExistence type="inferred from homology"/>
<organism evidence="10 11">
    <name type="scientific">Methyloceanibacter methanicus</name>
    <dbReference type="NCBI Taxonomy" id="1774968"/>
    <lineage>
        <taxon>Bacteria</taxon>
        <taxon>Pseudomonadati</taxon>
        <taxon>Pseudomonadota</taxon>
        <taxon>Alphaproteobacteria</taxon>
        <taxon>Hyphomicrobiales</taxon>
        <taxon>Hyphomicrobiaceae</taxon>
        <taxon>Methyloceanibacter</taxon>
    </lineage>
</organism>
<keyword evidence="3 6" id="KW-0963">Cytoplasm</keyword>
<dbReference type="Gene3D" id="1.10.8.10">
    <property type="entry name" value="DNA helicase RuvA subunit, C-terminal domain"/>
    <property type="match status" value="1"/>
</dbReference>
<reference evidence="10 11" key="1">
    <citation type="journal article" date="2016" name="Environ. Microbiol.">
        <title>New Methyloceanibacter diversity from North Sea sediments includes methanotroph containing solely the soluble methane monooxygenase.</title>
        <authorList>
            <person name="Vekeman B."/>
            <person name="Kerckhof F.M."/>
            <person name="Cremers G."/>
            <person name="de Vos P."/>
            <person name="Vandamme P."/>
            <person name="Boon N."/>
            <person name="Op den Camp H.J."/>
            <person name="Heylen K."/>
        </authorList>
    </citation>
    <scope>NUCLEOTIDE SEQUENCE [LARGE SCALE GENOMIC DNA]</scope>
    <source>
        <strain evidence="10 11">R-67174</strain>
    </source>
</reference>